<evidence type="ECO:0000313" key="2">
    <source>
        <dbReference type="Proteomes" id="UP000011618"/>
    </source>
</evidence>
<dbReference type="Proteomes" id="UP000011618">
    <property type="component" value="Unassembled WGS sequence"/>
</dbReference>
<organism evidence="1 2">
    <name type="scientific">Natrinema pallidum DSM 3751</name>
    <dbReference type="NCBI Taxonomy" id="1227495"/>
    <lineage>
        <taxon>Archaea</taxon>
        <taxon>Methanobacteriati</taxon>
        <taxon>Methanobacteriota</taxon>
        <taxon>Stenosarchaea group</taxon>
        <taxon>Halobacteria</taxon>
        <taxon>Halobacteriales</taxon>
        <taxon>Natrialbaceae</taxon>
        <taxon>Natrinema</taxon>
    </lineage>
</organism>
<sequence>MLTLDNNRSPSPVDDLFHQNVPPLISRFCGLPDVFVTKVSEDVRHQILEFEPREIIQDCHFGDIQNILLNY</sequence>
<dbReference type="AlphaFoldDB" id="L9YEW7"/>
<protein>
    <submittedName>
        <fullName evidence="1">Uncharacterized protein</fullName>
    </submittedName>
</protein>
<comment type="caution">
    <text evidence="1">The sequence shown here is derived from an EMBL/GenBank/DDBJ whole genome shotgun (WGS) entry which is preliminary data.</text>
</comment>
<proteinExistence type="predicted"/>
<gene>
    <name evidence="1" type="ORF">C487_19728</name>
</gene>
<evidence type="ECO:0000313" key="1">
    <source>
        <dbReference type="EMBL" id="ELY72077.1"/>
    </source>
</evidence>
<dbReference type="EMBL" id="AOII01000113">
    <property type="protein sequence ID" value="ELY72077.1"/>
    <property type="molecule type" value="Genomic_DNA"/>
</dbReference>
<reference evidence="1 2" key="1">
    <citation type="journal article" date="2014" name="PLoS Genet.">
        <title>Phylogenetically driven sequencing of extremely halophilic archaea reveals strategies for static and dynamic osmo-response.</title>
        <authorList>
            <person name="Becker E.A."/>
            <person name="Seitzer P.M."/>
            <person name="Tritt A."/>
            <person name="Larsen D."/>
            <person name="Krusor M."/>
            <person name="Yao A.I."/>
            <person name="Wu D."/>
            <person name="Madern D."/>
            <person name="Eisen J.A."/>
            <person name="Darling A.E."/>
            <person name="Facciotti M.T."/>
        </authorList>
    </citation>
    <scope>NUCLEOTIDE SEQUENCE [LARGE SCALE GENOMIC DNA]</scope>
    <source>
        <strain evidence="1 2">DSM 3751</strain>
    </source>
</reference>
<name>L9YEW7_9EURY</name>
<accession>L9YEW7</accession>